<evidence type="ECO:0000313" key="4">
    <source>
        <dbReference type="EMBL" id="KAK0583244.1"/>
    </source>
</evidence>
<dbReference type="GO" id="GO:0003676">
    <property type="term" value="F:nucleic acid binding"/>
    <property type="evidence" value="ECO:0007669"/>
    <property type="project" value="InterPro"/>
</dbReference>
<dbReference type="Proteomes" id="UP001168877">
    <property type="component" value="Unassembled WGS sequence"/>
</dbReference>
<feature type="compositionally biased region" description="Basic residues" evidence="2">
    <location>
        <begin position="208"/>
        <end position="227"/>
    </location>
</feature>
<keyword evidence="1" id="KW-0862">Zinc</keyword>
<dbReference type="SUPFAM" id="SSF57756">
    <property type="entry name" value="Retrovirus zinc finger-like domains"/>
    <property type="match status" value="1"/>
</dbReference>
<dbReference type="PANTHER" id="PTHR47592">
    <property type="entry name" value="PBF68 PROTEIN"/>
    <property type="match status" value="1"/>
</dbReference>
<keyword evidence="1" id="KW-0479">Metal-binding</keyword>
<evidence type="ECO:0000259" key="3">
    <source>
        <dbReference type="PROSITE" id="PS50158"/>
    </source>
</evidence>
<dbReference type="PANTHER" id="PTHR47592:SF27">
    <property type="entry name" value="OS08G0421700 PROTEIN"/>
    <property type="match status" value="1"/>
</dbReference>
<proteinExistence type="predicted"/>
<organism evidence="4 5">
    <name type="scientific">Acer saccharum</name>
    <name type="common">Sugar maple</name>
    <dbReference type="NCBI Taxonomy" id="4024"/>
    <lineage>
        <taxon>Eukaryota</taxon>
        <taxon>Viridiplantae</taxon>
        <taxon>Streptophyta</taxon>
        <taxon>Embryophyta</taxon>
        <taxon>Tracheophyta</taxon>
        <taxon>Spermatophyta</taxon>
        <taxon>Magnoliopsida</taxon>
        <taxon>eudicotyledons</taxon>
        <taxon>Gunneridae</taxon>
        <taxon>Pentapetalae</taxon>
        <taxon>rosids</taxon>
        <taxon>malvids</taxon>
        <taxon>Sapindales</taxon>
        <taxon>Sapindaceae</taxon>
        <taxon>Hippocastanoideae</taxon>
        <taxon>Acereae</taxon>
        <taxon>Acer</taxon>
    </lineage>
</organism>
<dbReference type="Pfam" id="PF14223">
    <property type="entry name" value="Retrotran_gag_2"/>
    <property type="match status" value="1"/>
</dbReference>
<protein>
    <recommendedName>
        <fullName evidence="3">CCHC-type domain-containing protein</fullName>
    </recommendedName>
</protein>
<reference evidence="4" key="1">
    <citation type="journal article" date="2022" name="Plant J.">
        <title>Strategies of tolerance reflected in two North American maple genomes.</title>
        <authorList>
            <person name="McEvoy S.L."/>
            <person name="Sezen U.U."/>
            <person name="Trouern-Trend A."/>
            <person name="McMahon S.M."/>
            <person name="Schaberg P.G."/>
            <person name="Yang J."/>
            <person name="Wegrzyn J.L."/>
            <person name="Swenson N.G."/>
        </authorList>
    </citation>
    <scope>NUCLEOTIDE SEQUENCE</scope>
    <source>
        <strain evidence="4">NS2018</strain>
    </source>
</reference>
<dbReference type="Gene3D" id="4.10.60.10">
    <property type="entry name" value="Zinc finger, CCHC-type"/>
    <property type="match status" value="1"/>
</dbReference>
<accession>A0AA39S6B8</accession>
<feature type="domain" description="CCHC-type" evidence="3">
    <location>
        <begin position="231"/>
        <end position="246"/>
    </location>
</feature>
<evidence type="ECO:0000256" key="2">
    <source>
        <dbReference type="SAM" id="MobiDB-lite"/>
    </source>
</evidence>
<gene>
    <name evidence="4" type="ORF">LWI29_035057</name>
</gene>
<keyword evidence="1" id="KW-0863">Zinc-finger</keyword>
<dbReference type="PROSITE" id="PS50158">
    <property type="entry name" value="ZF_CCHC"/>
    <property type="match status" value="1"/>
</dbReference>
<dbReference type="Pfam" id="PF00098">
    <property type="entry name" value="zf-CCHC"/>
    <property type="match status" value="1"/>
</dbReference>
<reference evidence="4" key="2">
    <citation type="submission" date="2023-06" db="EMBL/GenBank/DDBJ databases">
        <authorList>
            <person name="Swenson N.G."/>
            <person name="Wegrzyn J.L."/>
            <person name="Mcevoy S.L."/>
        </authorList>
    </citation>
    <scope>NUCLEOTIDE SEQUENCE</scope>
    <source>
        <strain evidence="4">NS2018</strain>
        <tissue evidence="4">Leaf</tissue>
    </source>
</reference>
<feature type="region of interest" description="Disordered" evidence="2">
    <location>
        <begin position="191"/>
        <end position="227"/>
    </location>
</feature>
<dbReference type="InterPro" id="IPR036875">
    <property type="entry name" value="Znf_CCHC_sf"/>
</dbReference>
<dbReference type="EMBL" id="JAUESC010000384">
    <property type="protein sequence ID" value="KAK0583244.1"/>
    <property type="molecule type" value="Genomic_DNA"/>
</dbReference>
<dbReference type="InterPro" id="IPR054722">
    <property type="entry name" value="PolX-like_BBD"/>
</dbReference>
<sequence>MAHKQFETVKIERLNNVNYRIWKRRIKYLLTHEKTLHCVEKEKPKDAYSKWEDDNALARATILNHMQDELIPLYEGFDTARKIMDMLEDKYGPKSETYIQLLLEQFNALKMSENDSMVDHILKLEIIAKDLSNAGHEISDKMQVSTLLNSLPESWDHVVTSLTYGQKDLSMVTLPALLAVEEVRMKRRKKNNGNLLMAEDSNKVQGKNFKKRKAQNQGKKQKQNSKKKRGCFVCGDMGHFKANCPKRKKNDNQQKEVVLTVSEALIVESENHWWMDSGATRHVCKDKNSFFVFKDKALGEHRLYMGNNTYVDVLGEGDCKIFSKTSTIILKNVLYAPSIRRNLVSVSVLENKGFEIRFKSGLVTIGKNDIVLLKGNRIDDMYSVAAINKNERYSENGTGYRFHHPEKGLIESRDAVFFENTDIADPRMDVKILEIEKFTSIEKECSIIRSECVGTQDVDIIETNAHLPPQSINDDQVSGRKRKREPSQRLKDYLVFNLEDVNPLSDDPRNYSEAIKQIDSKEWEIAMKEELESIEKNKVWKYIFIWWDCCFLAK</sequence>
<name>A0AA39S6B8_ACESA</name>
<keyword evidence="5" id="KW-1185">Reference proteome</keyword>
<evidence type="ECO:0000313" key="5">
    <source>
        <dbReference type="Proteomes" id="UP001168877"/>
    </source>
</evidence>
<dbReference type="SMART" id="SM00343">
    <property type="entry name" value="ZnF_C2HC"/>
    <property type="match status" value="1"/>
</dbReference>
<dbReference type="AlphaFoldDB" id="A0AA39S6B8"/>
<dbReference type="InterPro" id="IPR001878">
    <property type="entry name" value="Znf_CCHC"/>
</dbReference>
<comment type="caution">
    <text evidence="4">The sequence shown here is derived from an EMBL/GenBank/DDBJ whole genome shotgun (WGS) entry which is preliminary data.</text>
</comment>
<dbReference type="Pfam" id="PF22936">
    <property type="entry name" value="Pol_BBD"/>
    <property type="match status" value="1"/>
</dbReference>
<evidence type="ECO:0000256" key="1">
    <source>
        <dbReference type="PROSITE-ProRule" id="PRU00047"/>
    </source>
</evidence>
<dbReference type="GO" id="GO:0008270">
    <property type="term" value="F:zinc ion binding"/>
    <property type="evidence" value="ECO:0007669"/>
    <property type="project" value="UniProtKB-KW"/>
</dbReference>